<dbReference type="HOGENOM" id="CLU_3188153_0_0_4"/>
<reference evidence="2 3" key="1">
    <citation type="journal article" date="2011" name="J. Bacteriol.">
        <title>Complete genome sequence of the plant pathogen Ralstonia solanacearum strain Po82.</title>
        <authorList>
            <person name="Xu J."/>
            <person name="Zheng H.J."/>
            <person name="Liu L."/>
            <person name="Pan Z.C."/>
            <person name="Prior P."/>
            <person name="Tang B."/>
            <person name="Xu J.S."/>
            <person name="Zhang H."/>
            <person name="Tian Q."/>
            <person name="Zhang L.Q."/>
            <person name="Feng J."/>
        </authorList>
    </citation>
    <scope>NUCLEOTIDE SEQUENCE [LARGE SCALE GENOMIC DNA]</scope>
    <source>
        <strain evidence="3">Po82</strain>
    </source>
</reference>
<evidence type="ECO:0000256" key="1">
    <source>
        <dbReference type="SAM" id="MobiDB-lite"/>
    </source>
</evidence>
<evidence type="ECO:0000313" key="2">
    <source>
        <dbReference type="EMBL" id="AEG70962.1"/>
    </source>
</evidence>
<dbReference type="EMBL" id="CP002820">
    <property type="protein sequence ID" value="AEG70962.1"/>
    <property type="molecule type" value="Genomic_DNA"/>
</dbReference>
<geneLocation type="plasmid" evidence="3"/>
<dbReference type="AlphaFoldDB" id="F6G8D4"/>
<protein>
    <submittedName>
        <fullName evidence="2">Uncharacterized protein</fullName>
    </submittedName>
</protein>
<sequence length="46" mass="4639">MAVPAARPCNVSEPIPDARCATGPPATQPARSMGWTDPPGSGLCGF</sequence>
<proteinExistence type="predicted"/>
<accession>F6G8D4</accession>
<organism evidence="2 3">
    <name type="scientific">Ralstonia solanacearum (strain Po82)</name>
    <dbReference type="NCBI Taxonomy" id="1031711"/>
    <lineage>
        <taxon>Bacteria</taxon>
        <taxon>Pseudomonadati</taxon>
        <taxon>Pseudomonadota</taxon>
        <taxon>Betaproteobacteria</taxon>
        <taxon>Burkholderiales</taxon>
        <taxon>Burkholderiaceae</taxon>
        <taxon>Ralstonia</taxon>
        <taxon>Ralstonia solanacearum species complex</taxon>
    </lineage>
</organism>
<dbReference type="KEGG" id="rsn:RSPO_m00321"/>
<name>F6G8D4_RALS8</name>
<dbReference type="Proteomes" id="UP000007953">
    <property type="component" value="Plasmid megaplasmid"/>
</dbReference>
<keyword evidence="2" id="KW-0614">Plasmid</keyword>
<evidence type="ECO:0000313" key="3">
    <source>
        <dbReference type="Proteomes" id="UP000007953"/>
    </source>
</evidence>
<gene>
    <name evidence="2" type="ordered locus">RSPO_m00321</name>
</gene>
<feature type="region of interest" description="Disordered" evidence="1">
    <location>
        <begin position="1"/>
        <end position="46"/>
    </location>
</feature>